<evidence type="ECO:0000259" key="8">
    <source>
        <dbReference type="Pfam" id="PF14322"/>
    </source>
</evidence>
<dbReference type="Pfam" id="PF07980">
    <property type="entry name" value="SusD_RagB"/>
    <property type="match status" value="1"/>
</dbReference>
<dbReference type="EMBL" id="SDHW01000001">
    <property type="protein sequence ID" value="RXK61663.1"/>
    <property type="molecule type" value="Genomic_DNA"/>
</dbReference>
<organism evidence="9 10">
    <name type="scientific">Lacibacter luteus</name>
    <dbReference type="NCBI Taxonomy" id="2508719"/>
    <lineage>
        <taxon>Bacteria</taxon>
        <taxon>Pseudomonadati</taxon>
        <taxon>Bacteroidota</taxon>
        <taxon>Chitinophagia</taxon>
        <taxon>Chitinophagales</taxon>
        <taxon>Chitinophagaceae</taxon>
        <taxon>Lacibacter</taxon>
    </lineage>
</organism>
<reference evidence="9 10" key="1">
    <citation type="submission" date="2019-01" db="EMBL/GenBank/DDBJ databases">
        <title>Lacibacter sp. strain TTM-7.</title>
        <authorList>
            <person name="Chen W.-M."/>
        </authorList>
    </citation>
    <scope>NUCLEOTIDE SEQUENCE [LARGE SCALE GENOMIC DNA]</scope>
    <source>
        <strain evidence="9 10">TTM-7</strain>
    </source>
</reference>
<evidence type="ECO:0000313" key="9">
    <source>
        <dbReference type="EMBL" id="RXK61663.1"/>
    </source>
</evidence>
<comment type="subcellular location">
    <subcellularLocation>
        <location evidence="1">Cell outer membrane</location>
    </subcellularLocation>
</comment>
<dbReference type="Gene3D" id="1.25.40.390">
    <property type="match status" value="1"/>
</dbReference>
<comment type="similarity">
    <text evidence="2">Belongs to the SusD family.</text>
</comment>
<feature type="domain" description="SusD-like N-terminal" evidence="8">
    <location>
        <begin position="76"/>
        <end position="229"/>
    </location>
</feature>
<evidence type="ECO:0000256" key="1">
    <source>
        <dbReference type="ARBA" id="ARBA00004442"/>
    </source>
</evidence>
<feature type="chain" id="PRO_5021015160" evidence="6">
    <location>
        <begin position="19"/>
        <end position="552"/>
    </location>
</feature>
<dbReference type="OrthoDB" id="5694214at2"/>
<evidence type="ECO:0000256" key="4">
    <source>
        <dbReference type="ARBA" id="ARBA00023136"/>
    </source>
</evidence>
<keyword evidence="5" id="KW-0998">Cell outer membrane</keyword>
<sequence>MKIITNYIFLLLCTGVLASCSKSLEREPLERITDEMAFDQMDKNADYAKQFLYGTYLQLPDGYNRLSNAFLDAGTDDAVHSQDGISIESFRNGRITALNVVDNQWSRNYTGIRKVNLFLSKIDAVPAPQNLRTQWKAEARFLRAYFYFELIKRWGGVPLIGDKVFGLEDNINLSRNSLDECLAYILSEIDAVKDQLINHITLTPAAEADKYIAVATKGSALALKSRVLLYAASPLMNTTNNAQKWTDAANAAKEVMQMNAYSLSTDFIALFNAVKNAEIIFMVQKAQSQNVETNNGPVGYLVGSGRTSPSQNLVDAFLMKNGKRITDAGSGYSATAPYTNRDNRFDASIMYNGKNWLGRAVETFEGGLDKPGGNRVQTKTGYYLRKFMGKFESSASYSNQNHHVILFRYAEILLNYAEALNEASGPVADVYTAMKDIRKRAGVTAGADNLYGLPAAATKEQMRDLIRNERRIELAFEEHRFWDIRRWKIAEQVMNQPVKGMNIVKNTGGTFTYNVVDVAPSVFDATKMHWLPIPFSEIQTNPNMTQNPGWSY</sequence>
<dbReference type="Pfam" id="PF14322">
    <property type="entry name" value="SusD-like_3"/>
    <property type="match status" value="1"/>
</dbReference>
<dbReference type="GO" id="GO:0009279">
    <property type="term" value="C:cell outer membrane"/>
    <property type="evidence" value="ECO:0007669"/>
    <property type="project" value="UniProtKB-SubCell"/>
</dbReference>
<feature type="domain" description="RagB/SusD" evidence="7">
    <location>
        <begin position="290"/>
        <end position="550"/>
    </location>
</feature>
<comment type="caution">
    <text evidence="9">The sequence shown here is derived from an EMBL/GenBank/DDBJ whole genome shotgun (WGS) entry which is preliminary data.</text>
</comment>
<dbReference type="Proteomes" id="UP000290204">
    <property type="component" value="Unassembled WGS sequence"/>
</dbReference>
<feature type="signal peptide" evidence="6">
    <location>
        <begin position="1"/>
        <end position="18"/>
    </location>
</feature>
<keyword evidence="4" id="KW-0472">Membrane</keyword>
<evidence type="ECO:0000256" key="2">
    <source>
        <dbReference type="ARBA" id="ARBA00006275"/>
    </source>
</evidence>
<keyword evidence="10" id="KW-1185">Reference proteome</keyword>
<gene>
    <name evidence="9" type="ORF">ESA94_01205</name>
</gene>
<evidence type="ECO:0000256" key="6">
    <source>
        <dbReference type="SAM" id="SignalP"/>
    </source>
</evidence>
<dbReference type="InterPro" id="IPR033985">
    <property type="entry name" value="SusD-like_N"/>
</dbReference>
<dbReference type="InterPro" id="IPR011990">
    <property type="entry name" value="TPR-like_helical_dom_sf"/>
</dbReference>
<proteinExistence type="inferred from homology"/>
<protein>
    <submittedName>
        <fullName evidence="9">RagB/SusD family nutrient uptake outer membrane protein</fullName>
    </submittedName>
</protein>
<evidence type="ECO:0000313" key="10">
    <source>
        <dbReference type="Proteomes" id="UP000290204"/>
    </source>
</evidence>
<accession>A0A4Q1CL11</accession>
<dbReference type="RefSeq" id="WP_129129036.1">
    <property type="nucleotide sequence ID" value="NZ_SDHW01000001.1"/>
</dbReference>
<dbReference type="SUPFAM" id="SSF48452">
    <property type="entry name" value="TPR-like"/>
    <property type="match status" value="1"/>
</dbReference>
<dbReference type="PROSITE" id="PS51257">
    <property type="entry name" value="PROKAR_LIPOPROTEIN"/>
    <property type="match status" value="1"/>
</dbReference>
<dbReference type="InterPro" id="IPR012944">
    <property type="entry name" value="SusD_RagB_dom"/>
</dbReference>
<evidence type="ECO:0000256" key="5">
    <source>
        <dbReference type="ARBA" id="ARBA00023237"/>
    </source>
</evidence>
<keyword evidence="3 6" id="KW-0732">Signal</keyword>
<evidence type="ECO:0000259" key="7">
    <source>
        <dbReference type="Pfam" id="PF07980"/>
    </source>
</evidence>
<dbReference type="CDD" id="cd08977">
    <property type="entry name" value="SusD"/>
    <property type="match status" value="1"/>
</dbReference>
<evidence type="ECO:0000256" key="3">
    <source>
        <dbReference type="ARBA" id="ARBA00022729"/>
    </source>
</evidence>
<name>A0A4Q1CL11_9BACT</name>
<dbReference type="AlphaFoldDB" id="A0A4Q1CL11"/>